<name>A0A239AA48_9PSEU</name>
<reference evidence="1 2" key="1">
    <citation type="submission" date="2017-06" db="EMBL/GenBank/DDBJ databases">
        <authorList>
            <person name="Kim H.J."/>
            <person name="Triplett B.A."/>
        </authorList>
    </citation>
    <scope>NUCLEOTIDE SEQUENCE [LARGE SCALE GENOMIC DNA]</scope>
    <source>
        <strain evidence="1 2">DSM 45207</strain>
    </source>
</reference>
<dbReference type="InterPro" id="IPR016039">
    <property type="entry name" value="Thiolase-like"/>
</dbReference>
<gene>
    <name evidence="1" type="ORF">SAMN06265360_13310</name>
</gene>
<sequence length="138" mass="14699">MPGPSSEALIYDAIRTPRGRGKASGSLHTIKPLSLVVGLVDELRARHPSLDAAFIDDIVLGIVTPVGDQGSVLPRTVALAAGLPDTVGACSSTGSADPVWRRSTHRRRRCGRDGTTWFSLAAWSRCRGARWERTAVPG</sequence>
<accession>A0A239AA48</accession>
<dbReference type="AlphaFoldDB" id="A0A239AA48"/>
<evidence type="ECO:0008006" key="3">
    <source>
        <dbReference type="Google" id="ProtNLM"/>
    </source>
</evidence>
<dbReference type="EMBL" id="FZNW01000033">
    <property type="protein sequence ID" value="SNR91948.1"/>
    <property type="molecule type" value="Genomic_DNA"/>
</dbReference>
<dbReference type="Gene3D" id="3.40.47.10">
    <property type="match status" value="1"/>
</dbReference>
<dbReference type="PANTHER" id="PTHR43365">
    <property type="entry name" value="BLR7806 PROTEIN"/>
    <property type="match status" value="1"/>
</dbReference>
<organism evidence="1 2">
    <name type="scientific">Haloechinothrix alba</name>
    <dbReference type="NCBI Taxonomy" id="664784"/>
    <lineage>
        <taxon>Bacteria</taxon>
        <taxon>Bacillati</taxon>
        <taxon>Actinomycetota</taxon>
        <taxon>Actinomycetes</taxon>
        <taxon>Pseudonocardiales</taxon>
        <taxon>Pseudonocardiaceae</taxon>
        <taxon>Haloechinothrix</taxon>
    </lineage>
</organism>
<evidence type="ECO:0000313" key="2">
    <source>
        <dbReference type="Proteomes" id="UP000198348"/>
    </source>
</evidence>
<dbReference type="PANTHER" id="PTHR43365:SF1">
    <property type="entry name" value="ACETYL-COA C-ACYLTRANSFERASE"/>
    <property type="match status" value="1"/>
</dbReference>
<proteinExistence type="predicted"/>
<dbReference type="Proteomes" id="UP000198348">
    <property type="component" value="Unassembled WGS sequence"/>
</dbReference>
<evidence type="ECO:0000313" key="1">
    <source>
        <dbReference type="EMBL" id="SNR91948.1"/>
    </source>
</evidence>
<protein>
    <recommendedName>
        <fullName evidence="3">Thiolase, N-terminal domain</fullName>
    </recommendedName>
</protein>
<dbReference type="GO" id="GO:0016746">
    <property type="term" value="F:acyltransferase activity"/>
    <property type="evidence" value="ECO:0007669"/>
    <property type="project" value="InterPro"/>
</dbReference>
<dbReference type="SUPFAM" id="SSF53901">
    <property type="entry name" value="Thiolase-like"/>
    <property type="match status" value="1"/>
</dbReference>
<keyword evidence="2" id="KW-1185">Reference proteome</keyword>